<feature type="transmembrane region" description="Helical" evidence="1">
    <location>
        <begin position="155"/>
        <end position="174"/>
    </location>
</feature>
<evidence type="ECO:0000313" key="2">
    <source>
        <dbReference type="EMBL" id="CAE1226243.1"/>
    </source>
</evidence>
<dbReference type="Proteomes" id="UP000597762">
    <property type="component" value="Unassembled WGS sequence"/>
</dbReference>
<comment type="caution">
    <text evidence="2">The sequence shown here is derived from an EMBL/GenBank/DDBJ whole genome shotgun (WGS) entry which is preliminary data.</text>
</comment>
<feature type="transmembrane region" description="Helical" evidence="1">
    <location>
        <begin position="36"/>
        <end position="57"/>
    </location>
</feature>
<keyword evidence="3" id="KW-1185">Reference proteome</keyword>
<dbReference type="EMBL" id="CAHIKZ030000557">
    <property type="protein sequence ID" value="CAE1226243.1"/>
    <property type="molecule type" value="Genomic_DNA"/>
</dbReference>
<proteinExistence type="predicted"/>
<gene>
    <name evidence="2" type="ORF">SPHA_15944</name>
</gene>
<sequence length="304" mass="36780">MHIFCREKNHVCQAVDQEIQERSLSFYLFFFFFEHFHSLFLPLITFIIFISSFLVFIPPPVTTVNIQSQFFSSPSVFSYQETFFKKILLKLIHLRTLSCFSLFSFTFLFSSLPSHFSLPLHLFLLFLHIFSFSSFTFFLLFLYIFLLFLHIFSSLPLHFFFLLFLYIFLLFLHISFFSSFTFFFFSFTFLFSSLPLHFSFFSSHFSSLPSHFFFLFFHIVLFSSFTFHFLLPFLYIFYPLPSHLFFLLFLHIYFFFSSSFTFLFIYFIYFIFLPLILPSLSYHFLAAITPILFHLMASTFLNFH</sequence>
<feature type="transmembrane region" description="Helical" evidence="1">
    <location>
        <begin position="284"/>
        <end position="303"/>
    </location>
</feature>
<keyword evidence="1" id="KW-0812">Transmembrane</keyword>
<evidence type="ECO:0000313" key="3">
    <source>
        <dbReference type="Proteomes" id="UP000597762"/>
    </source>
</evidence>
<accession>A0A812BEI8</accession>
<keyword evidence="1" id="KW-0472">Membrane</keyword>
<reference evidence="2" key="1">
    <citation type="submission" date="2021-01" db="EMBL/GenBank/DDBJ databases">
        <authorList>
            <person name="Li R."/>
            <person name="Bekaert M."/>
        </authorList>
    </citation>
    <scope>NUCLEOTIDE SEQUENCE</scope>
    <source>
        <strain evidence="2">Farmed</strain>
    </source>
</reference>
<feature type="transmembrane region" description="Helical" evidence="1">
    <location>
        <begin position="180"/>
        <end position="200"/>
    </location>
</feature>
<organism evidence="2 3">
    <name type="scientific">Acanthosepion pharaonis</name>
    <name type="common">Pharaoh cuttlefish</name>
    <name type="synonym">Sepia pharaonis</name>
    <dbReference type="NCBI Taxonomy" id="158019"/>
    <lineage>
        <taxon>Eukaryota</taxon>
        <taxon>Metazoa</taxon>
        <taxon>Spiralia</taxon>
        <taxon>Lophotrochozoa</taxon>
        <taxon>Mollusca</taxon>
        <taxon>Cephalopoda</taxon>
        <taxon>Coleoidea</taxon>
        <taxon>Decapodiformes</taxon>
        <taxon>Sepiida</taxon>
        <taxon>Sepiina</taxon>
        <taxon>Sepiidae</taxon>
        <taxon>Acanthosepion</taxon>
    </lineage>
</organism>
<feature type="transmembrane region" description="Helical" evidence="1">
    <location>
        <begin position="244"/>
        <end position="272"/>
    </location>
</feature>
<name>A0A812BEI8_ACAPH</name>
<feature type="transmembrane region" description="Helical" evidence="1">
    <location>
        <begin position="212"/>
        <end position="238"/>
    </location>
</feature>
<keyword evidence="1" id="KW-1133">Transmembrane helix</keyword>
<protein>
    <submittedName>
        <fullName evidence="2">Uncharacterized protein</fullName>
    </submittedName>
</protein>
<feature type="transmembrane region" description="Helical" evidence="1">
    <location>
        <begin position="122"/>
        <end position="148"/>
    </location>
</feature>
<feature type="transmembrane region" description="Helical" evidence="1">
    <location>
        <begin position="92"/>
        <end position="110"/>
    </location>
</feature>
<dbReference type="AlphaFoldDB" id="A0A812BEI8"/>
<evidence type="ECO:0000256" key="1">
    <source>
        <dbReference type="SAM" id="Phobius"/>
    </source>
</evidence>